<dbReference type="OrthoDB" id="695275at2759"/>
<evidence type="ECO:0000313" key="4">
    <source>
        <dbReference type="EMBL" id="KAF3339066.1"/>
    </source>
</evidence>
<evidence type="ECO:0000313" key="5">
    <source>
        <dbReference type="Proteomes" id="UP000623129"/>
    </source>
</evidence>
<evidence type="ECO:0000259" key="3">
    <source>
        <dbReference type="Pfam" id="PF25019"/>
    </source>
</evidence>
<feature type="compositionally biased region" description="Acidic residues" evidence="1">
    <location>
        <begin position="29"/>
        <end position="38"/>
    </location>
</feature>
<name>A0A833RNI4_9POAL</name>
<dbReference type="PANTHER" id="PTHR47186">
    <property type="entry name" value="LEUCINE-RICH REPEAT-CONTAINING PROTEIN 57"/>
    <property type="match status" value="1"/>
</dbReference>
<evidence type="ECO:0000256" key="1">
    <source>
        <dbReference type="SAM" id="MobiDB-lite"/>
    </source>
</evidence>
<feature type="region of interest" description="Disordered" evidence="1">
    <location>
        <begin position="24"/>
        <end position="51"/>
    </location>
</feature>
<evidence type="ECO:0000256" key="2">
    <source>
        <dbReference type="SAM" id="SignalP"/>
    </source>
</evidence>
<dbReference type="PROSITE" id="PS51450">
    <property type="entry name" value="LRR"/>
    <property type="match status" value="1"/>
</dbReference>
<keyword evidence="2" id="KW-0732">Signal</keyword>
<dbReference type="EMBL" id="SWLB01000004">
    <property type="protein sequence ID" value="KAF3339066.1"/>
    <property type="molecule type" value="Genomic_DNA"/>
</dbReference>
<dbReference type="Proteomes" id="UP000623129">
    <property type="component" value="Unassembled WGS sequence"/>
</dbReference>
<sequence>MGAEFIFSVISTLSGLLTSLRSSGATSTEGEEKEEEEATSSSSADGRMMKKMKRSEGVISGKMAEKIKGVIDRFDEISRDRDALCLREDDGDRRDCVWTGLLPTSHMVNETAVFGRDEDKRRILDFVLDFVLTLVNCCKSDSPYMVIKNNLKLCTSANLRVLKYEGAYEHALEHMVNLKHLRYFELSCNNLERLPKSTTLLFNLVALRISFLGCLKELPVHIGKLVNLSLEGILNRSSLNISIEKKQVKRNLDIYKYRKSESLLECLKPLNHLVELKVNGFEGIGYPKWIGTNYNSGVAIFMQCHLNSGKFFRDLGELPSLKSLALIGQTLANDFFQTLTTQDVKMIFPSLEELEFKDMIEWDILVGEQHWGFPVLHSLRINNCPNLSSVPKFDSLKRLEIIKCSFSKLEINMLHLQLLQSLHIEECIQLTSLHGLQSLRSLRTLYVVRCPRLKEIPYPRIRDRPISINIVDCPHLKSWCQRHLLKYVEDSSCRMLVTSGHGNQNTMHERDQEILPAHPLIENYIEQSLEFHKGLYNLEKLEIKHCRELETLKGLREFRWLRRLVLWDCPLLRLEQVPPFLISLVVHGCHNMLSLDLLQPENPTFLTELEITKYDEME</sequence>
<dbReference type="InterPro" id="IPR032675">
    <property type="entry name" value="LRR_dom_sf"/>
</dbReference>
<dbReference type="InterPro" id="IPR056789">
    <property type="entry name" value="LRR_R13L1-DRL21"/>
</dbReference>
<dbReference type="InterPro" id="IPR001611">
    <property type="entry name" value="Leu-rich_rpt"/>
</dbReference>
<dbReference type="Pfam" id="PF25019">
    <property type="entry name" value="LRR_R13L1-DRL21"/>
    <property type="match status" value="1"/>
</dbReference>
<feature type="chain" id="PRO_5032558594" evidence="2">
    <location>
        <begin position="26"/>
        <end position="618"/>
    </location>
</feature>
<proteinExistence type="predicted"/>
<gene>
    <name evidence="4" type="ORF">FCM35_KLT16537</name>
</gene>
<accession>A0A833RNI4</accession>
<protein>
    <submittedName>
        <fullName evidence="4">Putative disease resistance RPP13-like protein 1-like isoform X1</fullName>
    </submittedName>
</protein>
<comment type="caution">
    <text evidence="4">The sequence shown here is derived from an EMBL/GenBank/DDBJ whole genome shotgun (WGS) entry which is preliminary data.</text>
</comment>
<reference evidence="4" key="1">
    <citation type="submission" date="2020-01" db="EMBL/GenBank/DDBJ databases">
        <title>Genome sequence of Kobresia littledalei, the first chromosome-level genome in the family Cyperaceae.</title>
        <authorList>
            <person name="Qu G."/>
        </authorList>
    </citation>
    <scope>NUCLEOTIDE SEQUENCE</scope>
    <source>
        <strain evidence="4">C.B.Clarke</strain>
        <tissue evidence="4">Leaf</tissue>
    </source>
</reference>
<dbReference type="SUPFAM" id="SSF52058">
    <property type="entry name" value="L domain-like"/>
    <property type="match status" value="2"/>
</dbReference>
<feature type="domain" description="R13L1/DRL21-like LRR repeat region" evidence="3">
    <location>
        <begin position="244"/>
        <end position="326"/>
    </location>
</feature>
<feature type="signal peptide" evidence="2">
    <location>
        <begin position="1"/>
        <end position="25"/>
    </location>
</feature>
<dbReference type="PANTHER" id="PTHR47186:SF42">
    <property type="entry name" value="DISEASE RESISTANCE RPP13-LIKE PROTEIN 1"/>
    <property type="match status" value="1"/>
</dbReference>
<keyword evidence="5" id="KW-1185">Reference proteome</keyword>
<dbReference type="AlphaFoldDB" id="A0A833RNI4"/>
<dbReference type="Gene3D" id="3.80.10.10">
    <property type="entry name" value="Ribonuclease Inhibitor"/>
    <property type="match status" value="2"/>
</dbReference>
<organism evidence="4 5">
    <name type="scientific">Carex littledalei</name>
    <dbReference type="NCBI Taxonomy" id="544730"/>
    <lineage>
        <taxon>Eukaryota</taxon>
        <taxon>Viridiplantae</taxon>
        <taxon>Streptophyta</taxon>
        <taxon>Embryophyta</taxon>
        <taxon>Tracheophyta</taxon>
        <taxon>Spermatophyta</taxon>
        <taxon>Magnoliopsida</taxon>
        <taxon>Liliopsida</taxon>
        <taxon>Poales</taxon>
        <taxon>Cyperaceae</taxon>
        <taxon>Cyperoideae</taxon>
        <taxon>Cariceae</taxon>
        <taxon>Carex</taxon>
        <taxon>Carex subgen. Euthyceras</taxon>
    </lineage>
</organism>